<gene>
    <name evidence="3" type="ORF">G1H11_00210</name>
</gene>
<evidence type="ECO:0000313" key="4">
    <source>
        <dbReference type="Proteomes" id="UP000469185"/>
    </source>
</evidence>
<dbReference type="InterPro" id="IPR025351">
    <property type="entry name" value="Pvc16_N"/>
</dbReference>
<dbReference type="Pfam" id="PF14065">
    <property type="entry name" value="Pvc16_N"/>
    <property type="match status" value="1"/>
</dbReference>
<reference evidence="3 4" key="1">
    <citation type="submission" date="2020-02" db="EMBL/GenBank/DDBJ databases">
        <authorList>
            <person name="Li X.-J."/>
            <person name="Feng X.-M."/>
        </authorList>
    </citation>
    <scope>NUCLEOTIDE SEQUENCE [LARGE SCALE GENOMIC DNA]</scope>
    <source>
        <strain evidence="3 4">CGMCC 4.7225</strain>
    </source>
</reference>
<comment type="caution">
    <text evidence="3">The sequence shown here is derived from an EMBL/GenBank/DDBJ whole genome shotgun (WGS) entry which is preliminary data.</text>
</comment>
<dbReference type="EMBL" id="JAAGOB010000001">
    <property type="protein sequence ID" value="NED93735.1"/>
    <property type="molecule type" value="Genomic_DNA"/>
</dbReference>
<accession>A0A6N9YFQ3</accession>
<dbReference type="AlphaFoldDB" id="A0A6N9YFQ3"/>
<proteinExistence type="predicted"/>
<dbReference type="Proteomes" id="UP000469185">
    <property type="component" value="Unassembled WGS sequence"/>
</dbReference>
<evidence type="ECO:0000313" key="3">
    <source>
        <dbReference type="EMBL" id="NED93735.1"/>
    </source>
</evidence>
<protein>
    <submittedName>
        <fullName evidence="3">DUF4255 domain-containing protein</fullName>
    </submittedName>
</protein>
<evidence type="ECO:0000259" key="2">
    <source>
        <dbReference type="Pfam" id="PF14065"/>
    </source>
</evidence>
<organism evidence="3 4">
    <name type="scientific">Phytoactinopolyspora alkaliphila</name>
    <dbReference type="NCBI Taxonomy" id="1783498"/>
    <lineage>
        <taxon>Bacteria</taxon>
        <taxon>Bacillati</taxon>
        <taxon>Actinomycetota</taxon>
        <taxon>Actinomycetes</taxon>
        <taxon>Jiangellales</taxon>
        <taxon>Jiangellaceae</taxon>
        <taxon>Phytoactinopolyspora</taxon>
    </lineage>
</organism>
<keyword evidence="4" id="KW-1185">Reference proteome</keyword>
<feature type="compositionally biased region" description="Low complexity" evidence="1">
    <location>
        <begin position="180"/>
        <end position="200"/>
    </location>
</feature>
<feature type="domain" description="Pvc16 N-terminal" evidence="2">
    <location>
        <begin position="5"/>
        <end position="153"/>
    </location>
</feature>
<dbReference type="RefSeq" id="WP_163814964.1">
    <property type="nucleotide sequence ID" value="NZ_JAAGOB010000001.1"/>
</dbReference>
<feature type="region of interest" description="Disordered" evidence="1">
    <location>
        <begin position="177"/>
        <end position="221"/>
    </location>
</feature>
<name>A0A6N9YFQ3_9ACTN</name>
<evidence type="ECO:0000256" key="1">
    <source>
        <dbReference type="SAM" id="MobiDB-lite"/>
    </source>
</evidence>
<sequence length="221" mass="23417">MNDGLENMLRATVPLPPDLGDVSFERPSGTWSAQISRVTVNLFLYGVGRSPLPPSGGGSRLTDAGRLERQDPSPILELRYLVSAWAATVRDEHRLLSDALNGLVTHQAIPAEHVRAALSSDVRLVLARDESNRPRDLWASIGGTHKASFTLFAIVAADAAPWKETATGVEQIESRTIARPSAHAGTSPAGGPATETGAGARTRRSRAQGTVVSEVAREGGL</sequence>